<evidence type="ECO:0000313" key="3">
    <source>
        <dbReference type="Proteomes" id="UP000830671"/>
    </source>
</evidence>
<dbReference type="EMBL" id="CP019476">
    <property type="protein sequence ID" value="UQC83684.1"/>
    <property type="molecule type" value="Genomic_DNA"/>
</dbReference>
<gene>
    <name evidence="2" type="ORF">CLUP02_09180</name>
</gene>
<name>A0A9Q8SU71_9PEZI</name>
<evidence type="ECO:0000313" key="2">
    <source>
        <dbReference type="EMBL" id="UQC83684.1"/>
    </source>
</evidence>
<reference evidence="2" key="1">
    <citation type="journal article" date="2021" name="Mol. Plant Microbe Interact.">
        <title>Complete Genome Sequence of the Plant-Pathogenic Fungus Colletotrichum lupini.</title>
        <authorList>
            <person name="Baroncelli R."/>
            <person name="Pensec F."/>
            <person name="Da Lio D."/>
            <person name="Boufleur T."/>
            <person name="Vicente I."/>
            <person name="Sarrocco S."/>
            <person name="Picot A."/>
            <person name="Baraldi E."/>
            <person name="Sukno S."/>
            <person name="Thon M."/>
            <person name="Le Floch G."/>
        </authorList>
    </citation>
    <scope>NUCLEOTIDE SEQUENCE</scope>
    <source>
        <strain evidence="2">IMI 504893</strain>
    </source>
</reference>
<feature type="region of interest" description="Disordered" evidence="1">
    <location>
        <begin position="1"/>
        <end position="27"/>
    </location>
</feature>
<dbReference type="Proteomes" id="UP000830671">
    <property type="component" value="Chromosome 4"/>
</dbReference>
<dbReference type="KEGG" id="clup:CLUP02_09180"/>
<proteinExistence type="predicted"/>
<dbReference type="RefSeq" id="XP_049145303.1">
    <property type="nucleotide sequence ID" value="XM_049288159.1"/>
</dbReference>
<keyword evidence="3" id="KW-1185">Reference proteome</keyword>
<evidence type="ECO:0000256" key="1">
    <source>
        <dbReference type="SAM" id="MobiDB-lite"/>
    </source>
</evidence>
<organism evidence="2 3">
    <name type="scientific">Colletotrichum lupini</name>
    <dbReference type="NCBI Taxonomy" id="145971"/>
    <lineage>
        <taxon>Eukaryota</taxon>
        <taxon>Fungi</taxon>
        <taxon>Dikarya</taxon>
        <taxon>Ascomycota</taxon>
        <taxon>Pezizomycotina</taxon>
        <taxon>Sordariomycetes</taxon>
        <taxon>Hypocreomycetidae</taxon>
        <taxon>Glomerellales</taxon>
        <taxon>Glomerellaceae</taxon>
        <taxon>Colletotrichum</taxon>
        <taxon>Colletotrichum acutatum species complex</taxon>
    </lineage>
</organism>
<protein>
    <submittedName>
        <fullName evidence="2">Uncharacterized protein</fullName>
    </submittedName>
</protein>
<feature type="region of interest" description="Disordered" evidence="1">
    <location>
        <begin position="76"/>
        <end position="105"/>
    </location>
</feature>
<dbReference type="GeneID" id="73343169"/>
<accession>A0A9Q8SU71</accession>
<dbReference type="AlphaFoldDB" id="A0A9Q8SU71"/>
<sequence length="387" mass="42505">MRRSIGCTAHPGNDQTGTLGAKPKVDDVKPHWKCQGGKMTRKAWGKGAVASVLLYVLKYPIFVELGVILLTGSPQAGESARKSNGSSPTCRNIPSSSTIPHNQRVSSSQQECAVAQRLAKLCCAGNMGVFQLPPSSLVSRLGGGTTLPGKTLRQLACVLHQLLTTDMDQPWVMALAVDTMDMKGLRQFMPTDTEHGWHPALSTSPTSPGSLWEWAFCYMGMLRCPAHTLLFPRVPRLASMSCRKTRSQHSQMSYITAFSHEGSCRSFLQNPEKAFAVLELCYLWSCCELEDLGFLIGWVGAPRYFINIIVIIIISSSSSRLCPDLEVWLYLDAIQPTSYPFFRQNFHTVLERRVIAGRGGNDIVINRMALGSRASVANGTQAHKLTS</sequence>